<dbReference type="OrthoDB" id="2352444at2759"/>
<protein>
    <submittedName>
        <fullName evidence="3">Uncharacterized protein</fullName>
    </submittedName>
</protein>
<gene>
    <name evidence="3" type="ORF">BGZ99_006275</name>
</gene>
<feature type="compositionally biased region" description="Polar residues" evidence="2">
    <location>
        <begin position="289"/>
        <end position="299"/>
    </location>
</feature>
<feature type="compositionally biased region" description="Low complexity" evidence="2">
    <location>
        <begin position="258"/>
        <end position="267"/>
    </location>
</feature>
<feature type="compositionally biased region" description="Low complexity" evidence="2">
    <location>
        <begin position="191"/>
        <end position="205"/>
    </location>
</feature>
<reference evidence="3" key="1">
    <citation type="journal article" date="2020" name="Fungal Divers.">
        <title>Resolving the Mortierellaceae phylogeny through synthesis of multi-gene phylogenetics and phylogenomics.</title>
        <authorList>
            <person name="Vandepol N."/>
            <person name="Liber J."/>
            <person name="Desiro A."/>
            <person name="Na H."/>
            <person name="Kennedy M."/>
            <person name="Barry K."/>
            <person name="Grigoriev I.V."/>
            <person name="Miller A.N."/>
            <person name="O'Donnell K."/>
            <person name="Stajich J.E."/>
            <person name="Bonito G."/>
        </authorList>
    </citation>
    <scope>NUCLEOTIDE SEQUENCE</scope>
    <source>
        <strain evidence="3">REB-010B</strain>
    </source>
</reference>
<dbReference type="AlphaFoldDB" id="A0A9P6UZV3"/>
<dbReference type="Proteomes" id="UP000738325">
    <property type="component" value="Unassembled WGS sequence"/>
</dbReference>
<feature type="region of interest" description="Disordered" evidence="2">
    <location>
        <begin position="258"/>
        <end position="299"/>
    </location>
</feature>
<feature type="compositionally biased region" description="Low complexity" evidence="2">
    <location>
        <begin position="119"/>
        <end position="134"/>
    </location>
</feature>
<evidence type="ECO:0000256" key="1">
    <source>
        <dbReference type="SAM" id="Coils"/>
    </source>
</evidence>
<evidence type="ECO:0000313" key="3">
    <source>
        <dbReference type="EMBL" id="KAG0328101.1"/>
    </source>
</evidence>
<name>A0A9P6UZV3_9FUNG</name>
<evidence type="ECO:0000256" key="2">
    <source>
        <dbReference type="SAM" id="MobiDB-lite"/>
    </source>
</evidence>
<feature type="compositionally biased region" description="Low complexity" evidence="2">
    <location>
        <begin position="64"/>
        <end position="78"/>
    </location>
</feature>
<feature type="compositionally biased region" description="Basic and acidic residues" evidence="2">
    <location>
        <begin position="94"/>
        <end position="103"/>
    </location>
</feature>
<feature type="coiled-coil region" evidence="1">
    <location>
        <begin position="342"/>
        <end position="376"/>
    </location>
</feature>
<feature type="compositionally biased region" description="Basic and acidic residues" evidence="2">
    <location>
        <begin position="420"/>
        <end position="434"/>
    </location>
</feature>
<comment type="caution">
    <text evidence="3">The sequence shown here is derived from an EMBL/GenBank/DDBJ whole genome shotgun (WGS) entry which is preliminary data.</text>
</comment>
<proteinExistence type="predicted"/>
<keyword evidence="1" id="KW-0175">Coiled coil</keyword>
<accession>A0A9P6UZV3</accession>
<organism evidence="3 4">
    <name type="scientific">Dissophora globulifera</name>
    <dbReference type="NCBI Taxonomy" id="979702"/>
    <lineage>
        <taxon>Eukaryota</taxon>
        <taxon>Fungi</taxon>
        <taxon>Fungi incertae sedis</taxon>
        <taxon>Mucoromycota</taxon>
        <taxon>Mortierellomycotina</taxon>
        <taxon>Mortierellomycetes</taxon>
        <taxon>Mortierellales</taxon>
        <taxon>Mortierellaceae</taxon>
        <taxon>Dissophora</taxon>
    </lineage>
</organism>
<keyword evidence="4" id="KW-1185">Reference proteome</keyword>
<feature type="region of interest" description="Disordered" evidence="2">
    <location>
        <begin position="32"/>
        <end position="134"/>
    </location>
</feature>
<evidence type="ECO:0000313" key="4">
    <source>
        <dbReference type="Proteomes" id="UP000738325"/>
    </source>
</evidence>
<feature type="region of interest" description="Disordered" evidence="2">
    <location>
        <begin position="158"/>
        <end position="205"/>
    </location>
</feature>
<feature type="compositionally biased region" description="Low complexity" evidence="2">
    <location>
        <begin position="37"/>
        <end position="55"/>
    </location>
</feature>
<feature type="region of interest" description="Disordered" evidence="2">
    <location>
        <begin position="405"/>
        <end position="453"/>
    </location>
</feature>
<dbReference type="EMBL" id="JAAAIP010000042">
    <property type="protein sequence ID" value="KAG0328101.1"/>
    <property type="molecule type" value="Genomic_DNA"/>
</dbReference>
<sequence length="453" mass="49790">MTDDLYTTMGTATTHDTTTATAIAHHQRLAPLAPHPSTSSSGGSNHGSNRNSISSFNTFGQDEAASPLSASASISHPPSYRRSEFSLQESQGAKTDRSSEEVYKSVQGPVLVSRPQRESSTSSPTTSSKASLSSGVLSSAAFSTRSIHAPFGRGSSGAEAAIAQHRDRIGPSESLCEDGAGLKKDSRTEVSTTTSSPSSKNPNTLLSSQATLLHDSMAIGDDMHALKYQIRQATMVLTHVVQAMSVPSPAALLRVLQQQQPRPTQGRGQHDMQPLPRPETPQKRESWYSRPQSQQSQNAKDCNCALLQARIESDYNDSNRAHSSRDVAFLAACYCPDPWEFQTRVLRQIESMQQELHALRQEMLEVERRATMLMRQEVLEWEMARDKEWIELNTRLQSTFLITDEKEGADRGNNVAEPNRQQHDHGHDKVHDPCPEGSETEDGEEAARQRGMG</sequence>
<feature type="non-terminal residue" evidence="3">
    <location>
        <position position="453"/>
    </location>
</feature>